<dbReference type="Gene3D" id="4.10.320.10">
    <property type="entry name" value="E3-binding domain"/>
    <property type="match status" value="1"/>
</dbReference>
<accession>A0A1C0AK33</accession>
<dbReference type="Pfam" id="PF23359">
    <property type="entry name" value="Lsr2_DNA-bd"/>
    <property type="match status" value="1"/>
</dbReference>
<dbReference type="AlphaFoldDB" id="A0A1C0AK33"/>
<protein>
    <recommendedName>
        <fullName evidence="1">Lsr2 DNA-binding domain-containing protein</fullName>
    </recommendedName>
</protein>
<dbReference type="GO" id="GO:0016746">
    <property type="term" value="F:acyltransferase activity"/>
    <property type="evidence" value="ECO:0007669"/>
    <property type="project" value="InterPro"/>
</dbReference>
<name>A0A1C0AK33_9ACTN</name>
<feature type="domain" description="Lsr2 DNA-binding" evidence="1">
    <location>
        <begin position="64"/>
        <end position="95"/>
    </location>
</feature>
<dbReference type="Gene3D" id="1.10.10.60">
    <property type="entry name" value="Homeodomain-like"/>
    <property type="match status" value="1"/>
</dbReference>
<dbReference type="RefSeq" id="WP_068752075.1">
    <property type="nucleotide sequence ID" value="NZ_LR214441.1"/>
</dbReference>
<proteinExistence type="predicted"/>
<sequence length="108" mass="12129">MQKLRPDQIAELVAAYQEGDTTYVLARRYGAKRETISRHLEEAGVARRGGVKRQDDSADQIVSPAKIRDWARTNGYQVSDRGRIPAPIKQAWLAARQRGLTGRVGARR</sequence>
<comment type="caution">
    <text evidence="2">The sequence shown here is derived from an EMBL/GenBank/DDBJ whole genome shotgun (WGS) entry which is preliminary data.</text>
</comment>
<gene>
    <name evidence="2" type="ORF">BCR15_06660</name>
</gene>
<reference evidence="3" key="1">
    <citation type="submission" date="2016-07" db="EMBL/GenBank/DDBJ databases">
        <authorList>
            <person name="Florea S."/>
            <person name="Webb J.S."/>
            <person name="Jaromczyk J."/>
            <person name="Schardl C.L."/>
        </authorList>
    </citation>
    <scope>NUCLEOTIDE SEQUENCE [LARGE SCALE GENOMIC DNA]</scope>
    <source>
        <strain evidence="3">IPBSL-7</strain>
    </source>
</reference>
<dbReference type="InterPro" id="IPR036625">
    <property type="entry name" value="E3-bd_dom_sf"/>
</dbReference>
<evidence type="ECO:0000313" key="2">
    <source>
        <dbReference type="EMBL" id="OCL32969.1"/>
    </source>
</evidence>
<evidence type="ECO:0000313" key="3">
    <source>
        <dbReference type="Proteomes" id="UP000093501"/>
    </source>
</evidence>
<dbReference type="EMBL" id="MBQD01000023">
    <property type="protein sequence ID" value="OCL32969.1"/>
    <property type="molecule type" value="Genomic_DNA"/>
</dbReference>
<dbReference type="InterPro" id="IPR055370">
    <property type="entry name" value="Lsr2_DNA-bd"/>
</dbReference>
<dbReference type="Proteomes" id="UP000093501">
    <property type="component" value="Unassembled WGS sequence"/>
</dbReference>
<evidence type="ECO:0000259" key="1">
    <source>
        <dbReference type="Pfam" id="PF23359"/>
    </source>
</evidence>
<organism evidence="2 3">
    <name type="scientific">Tessaracoccus lapidicaptus</name>
    <dbReference type="NCBI Taxonomy" id="1427523"/>
    <lineage>
        <taxon>Bacteria</taxon>
        <taxon>Bacillati</taxon>
        <taxon>Actinomycetota</taxon>
        <taxon>Actinomycetes</taxon>
        <taxon>Propionibacteriales</taxon>
        <taxon>Propionibacteriaceae</taxon>
        <taxon>Tessaracoccus</taxon>
    </lineage>
</organism>
<keyword evidence="3" id="KW-1185">Reference proteome</keyword>